<dbReference type="InterPro" id="IPR036237">
    <property type="entry name" value="Xyl_isomerase-like_sf"/>
</dbReference>
<proteinExistence type="predicted"/>
<dbReference type="SUPFAM" id="SSF51658">
    <property type="entry name" value="Xylose isomerase-like"/>
    <property type="match status" value="1"/>
</dbReference>
<keyword evidence="3" id="KW-0413">Isomerase</keyword>
<dbReference type="Pfam" id="PF01261">
    <property type="entry name" value="AP_endonuc_2"/>
    <property type="match status" value="1"/>
</dbReference>
<gene>
    <name evidence="3" type="ORF">O4J56_24905</name>
</gene>
<dbReference type="EMBL" id="JAQFWQ010000095">
    <property type="protein sequence ID" value="MDA2813908.1"/>
    <property type="molecule type" value="Genomic_DNA"/>
</dbReference>
<dbReference type="RefSeq" id="WP_270689116.1">
    <property type="nucleotide sequence ID" value="NZ_JAQFWQ010000095.1"/>
</dbReference>
<reference evidence="3 4" key="1">
    <citation type="submission" date="2023-01" db="EMBL/GenBank/DDBJ databases">
        <title>Draft genome sequence of Nocardiopsis sp. RSe5-2 isolated from halophytes.</title>
        <authorList>
            <person name="Duangmal K."/>
            <person name="Chantavorakit T."/>
        </authorList>
    </citation>
    <scope>NUCLEOTIDE SEQUENCE [LARGE SCALE GENOMIC DNA]</scope>
    <source>
        <strain evidence="3 4">RSe5-2</strain>
    </source>
</reference>
<dbReference type="Proteomes" id="UP001527866">
    <property type="component" value="Unassembled WGS sequence"/>
</dbReference>
<evidence type="ECO:0000313" key="4">
    <source>
        <dbReference type="Proteomes" id="UP001527866"/>
    </source>
</evidence>
<accession>A0ABT4UAG5</accession>
<evidence type="ECO:0000313" key="3">
    <source>
        <dbReference type="EMBL" id="MDA2813908.1"/>
    </source>
</evidence>
<feature type="domain" description="Xylose isomerase-like TIM barrel" evidence="2">
    <location>
        <begin position="22"/>
        <end position="271"/>
    </location>
</feature>
<evidence type="ECO:0000256" key="1">
    <source>
        <dbReference type="SAM" id="MobiDB-lite"/>
    </source>
</evidence>
<feature type="compositionally biased region" description="Basic and acidic residues" evidence="1">
    <location>
        <begin position="117"/>
        <end position="129"/>
    </location>
</feature>
<dbReference type="InterPro" id="IPR013022">
    <property type="entry name" value="Xyl_isomerase-like_TIM-brl"/>
</dbReference>
<dbReference type="PANTHER" id="PTHR12110">
    <property type="entry name" value="HYDROXYPYRUVATE ISOMERASE"/>
    <property type="match status" value="1"/>
</dbReference>
<feature type="region of interest" description="Disordered" evidence="1">
    <location>
        <begin position="104"/>
        <end position="129"/>
    </location>
</feature>
<dbReference type="Gene3D" id="3.20.20.150">
    <property type="entry name" value="Divalent-metal-dependent TIM barrel enzymes"/>
    <property type="match status" value="1"/>
</dbReference>
<comment type="caution">
    <text evidence="3">The sequence shown here is derived from an EMBL/GenBank/DDBJ whole genome shotgun (WGS) entry which is preliminary data.</text>
</comment>
<dbReference type="InterPro" id="IPR050312">
    <property type="entry name" value="IolE/XylAMocC-like"/>
</dbReference>
<organism evidence="3 4">
    <name type="scientific">Nocardiopsis endophytica</name>
    <dbReference type="NCBI Taxonomy" id="3018445"/>
    <lineage>
        <taxon>Bacteria</taxon>
        <taxon>Bacillati</taxon>
        <taxon>Actinomycetota</taxon>
        <taxon>Actinomycetes</taxon>
        <taxon>Streptosporangiales</taxon>
        <taxon>Nocardiopsidaceae</taxon>
        <taxon>Nocardiopsis</taxon>
    </lineage>
</organism>
<evidence type="ECO:0000259" key="2">
    <source>
        <dbReference type="Pfam" id="PF01261"/>
    </source>
</evidence>
<protein>
    <submittedName>
        <fullName evidence="3">Sugar phosphate isomerase/epimerase</fullName>
    </submittedName>
</protein>
<name>A0ABT4UAG5_9ACTN</name>
<keyword evidence="4" id="KW-1185">Reference proteome</keyword>
<sequence>MTWKFAFSTLGMPGAGVADTVRTAQAHGCHGIELRAHPDEEVRPGMPPWREREVRARIGDAGLEVACLAGYARVCAPGPDGPVVEELRALVRLAARLGAPSVRVFPGGAKGGGDGGGQEHDGRGGEGAAHERIGAVLPDLRDHGVRLLVETHDSHPTGEAALRLVQPFDPAEPVAVLWDALHPWRMGEAPSRTRLVLRDRLGYFQVKDAVAAAGGGWTPVPPGEGAVPIEWCASVLRGWSGWVSLEWERAWHPEIPPLPAALASAAEWFARWRPAGAVGGRGAV</sequence>
<dbReference type="GO" id="GO:0016853">
    <property type="term" value="F:isomerase activity"/>
    <property type="evidence" value="ECO:0007669"/>
    <property type="project" value="UniProtKB-KW"/>
</dbReference>